<dbReference type="InterPro" id="IPR032466">
    <property type="entry name" value="Metal_Hydrolase"/>
</dbReference>
<dbReference type="GO" id="GO:0019748">
    <property type="term" value="P:secondary metabolic process"/>
    <property type="evidence" value="ECO:0007669"/>
    <property type="project" value="TreeGrafter"/>
</dbReference>
<dbReference type="EMBL" id="FWXJ01000005">
    <property type="protein sequence ID" value="SMC47346.1"/>
    <property type="molecule type" value="Genomic_DNA"/>
</dbReference>
<name>A0A1W1ZG70_9BURK</name>
<dbReference type="STRING" id="1938817.SAMN06296008_105102"/>
<evidence type="ECO:0000259" key="3">
    <source>
        <dbReference type="Pfam" id="PF04909"/>
    </source>
</evidence>
<dbReference type="AlphaFoldDB" id="A0A1W1ZG70"/>
<feature type="region of interest" description="Disordered" evidence="2">
    <location>
        <begin position="5"/>
        <end position="49"/>
    </location>
</feature>
<reference evidence="4 5" key="1">
    <citation type="submission" date="2017-04" db="EMBL/GenBank/DDBJ databases">
        <authorList>
            <person name="Afonso C.L."/>
            <person name="Miller P.J."/>
            <person name="Scott M.A."/>
            <person name="Spackman E."/>
            <person name="Goraichik I."/>
            <person name="Dimitrov K.M."/>
            <person name="Suarez D.L."/>
            <person name="Swayne D.E."/>
        </authorList>
    </citation>
    <scope>NUCLEOTIDE SEQUENCE [LARGE SCALE GENOMIC DNA]</scope>
    <source>
        <strain evidence="4 5">VK13</strain>
    </source>
</reference>
<dbReference type="GO" id="GO:0016787">
    <property type="term" value="F:hydrolase activity"/>
    <property type="evidence" value="ECO:0007669"/>
    <property type="project" value="InterPro"/>
</dbReference>
<keyword evidence="5" id="KW-1185">Reference proteome</keyword>
<feature type="compositionally biased region" description="Polar residues" evidence="2">
    <location>
        <begin position="5"/>
        <end position="21"/>
    </location>
</feature>
<proteinExistence type="predicted"/>
<gene>
    <name evidence="4" type="ORF">SAMN06296008_105102</name>
</gene>
<evidence type="ECO:0000256" key="1">
    <source>
        <dbReference type="ARBA" id="ARBA00023239"/>
    </source>
</evidence>
<dbReference type="GO" id="GO:0005737">
    <property type="term" value="C:cytoplasm"/>
    <property type="evidence" value="ECO:0007669"/>
    <property type="project" value="TreeGrafter"/>
</dbReference>
<dbReference type="PANTHER" id="PTHR21240">
    <property type="entry name" value="2-AMINO-3-CARBOXYLMUCONATE-6-SEMIALDEHYDE DECARBOXYLASE"/>
    <property type="match status" value="1"/>
</dbReference>
<evidence type="ECO:0000313" key="4">
    <source>
        <dbReference type="EMBL" id="SMC47346.1"/>
    </source>
</evidence>
<keyword evidence="1" id="KW-0456">Lyase</keyword>
<dbReference type="PANTHER" id="PTHR21240:SF28">
    <property type="entry name" value="ISO-OROTATE DECARBOXYLASE (EUROFUNG)"/>
    <property type="match status" value="1"/>
</dbReference>
<dbReference type="Proteomes" id="UP000192708">
    <property type="component" value="Unassembled WGS sequence"/>
</dbReference>
<protein>
    <submittedName>
        <fullName evidence="4">Aminocarboxymuconate-semialdehyde decarboxylase</fullName>
    </submittedName>
</protein>
<feature type="compositionally biased region" description="Low complexity" evidence="2">
    <location>
        <begin position="26"/>
        <end position="49"/>
    </location>
</feature>
<dbReference type="Gene3D" id="3.20.20.140">
    <property type="entry name" value="Metal-dependent hydrolases"/>
    <property type="match status" value="1"/>
</dbReference>
<organism evidence="4 5">
    <name type="scientific">Polynucleobacter kasalickyi</name>
    <dbReference type="NCBI Taxonomy" id="1938817"/>
    <lineage>
        <taxon>Bacteria</taxon>
        <taxon>Pseudomonadati</taxon>
        <taxon>Pseudomonadota</taxon>
        <taxon>Betaproteobacteria</taxon>
        <taxon>Burkholderiales</taxon>
        <taxon>Burkholderiaceae</taxon>
        <taxon>Polynucleobacter</taxon>
    </lineage>
</organism>
<evidence type="ECO:0000256" key="2">
    <source>
        <dbReference type="SAM" id="MobiDB-lite"/>
    </source>
</evidence>
<dbReference type="SUPFAM" id="SSF51556">
    <property type="entry name" value="Metallo-dependent hydrolases"/>
    <property type="match status" value="1"/>
</dbReference>
<dbReference type="GO" id="GO:0016831">
    <property type="term" value="F:carboxy-lyase activity"/>
    <property type="evidence" value="ECO:0007669"/>
    <property type="project" value="InterPro"/>
</dbReference>
<evidence type="ECO:0000313" key="5">
    <source>
        <dbReference type="Proteomes" id="UP000192708"/>
    </source>
</evidence>
<dbReference type="Pfam" id="PF04909">
    <property type="entry name" value="Amidohydro_2"/>
    <property type="match status" value="1"/>
</dbReference>
<feature type="domain" description="Amidohydrolase-related" evidence="3">
    <location>
        <begin position="70"/>
        <end position="394"/>
    </location>
</feature>
<accession>A0A1W1ZG70</accession>
<dbReference type="RefSeq" id="WP_084283261.1">
    <property type="nucleotide sequence ID" value="NZ_FWXJ01000005.1"/>
</dbReference>
<sequence length="400" mass="43974">MFYTCSSSCSNPAHNHGSSDSAEMMATSATKKASASSKGAVKTATKTPAKKVLAPTQKMVKNKKGQHLVVDIHCHYLNPEVNAKTAHLNAASYDPTVIFATDITNETNTAQMKTRAPKLMGVDERLKDMDKMGVDIQAVAPAPYHYFYFTEAGLGASLARDVNDGIANVVAGNPDRFVGLGSVPLQNAELAVKELEYCVKTLGLKGVEICTNVNGKNLTDPSLGLEKFFAKANELGCVIFMHPLGFTQGDRLRNHYFNNVIGNPLETTVAVSHLIFDGIIQRYPKIKFIAAHGGGFLAHYWARMDHAWGARKDCRTVIKKKPSSYLEKIYFDTITHDSEMLGNLIRRFGADHVMLGTDYPYDMADDHPLDTIRGVKRLSADDRKLIEGGNAVKMMKIKMK</sequence>
<dbReference type="InterPro" id="IPR032465">
    <property type="entry name" value="ACMSD"/>
</dbReference>
<dbReference type="InterPro" id="IPR006680">
    <property type="entry name" value="Amidohydro-rel"/>
</dbReference>